<sequence length="599" mass="69060">MDFIRLSVLPTDLLLQATNEEFKEEPETTLPGRRVSNLSTGSNDDATVVHRVCSSRCVEIMPLLINSSFKSKYWTFKTVAMPDCYVFSHRSSRCIILEVVTRFPESQTENLHSYKFSAHPFFEDKVSTYTRWKRKDTPNQNLVRSRTWDVALNVVMKIEAVPAPFNKYRYLLKRESEILQFMWDKYLDSGADIDEMTGIPMLFEYQEVPNDTFYVTTSSNQVDEIDQFGKMKPISFPPASDQRTTLSYMTMEKLGPNLSYLQRLVKAAQTPPYTFDLWTAAKIFDQLICRILQVHKSGVVHNDISPENIYMGNGVAFDVVYLNNYKRSYIVAEGDKKGPSGLASSSIGCNVRFASVGQLSGSVYNMSPIDDIESAFYVLLAMLSSDSLPWDGVLRLKRTSEYSLRGASSNSNARENNTVTEEQKTQILPTRISNETLRKVMDFKNRFWQSSQLVNLVLSNCHCLFSGDAKQASSIAMFITDLYLRVRDWRQNFKSFDDYYQYCKKLNRSSSEEFRQFMELRKCALVYFEFSETFDILNDITFRKKVDQLKNDSVTQQPWNAFVWCFNNIEITTQSKRSVSFVSSVAQGFRRKSVARTSR</sequence>
<dbReference type="STRING" id="282301.A0A267DKR2"/>
<organism evidence="1 2">
    <name type="scientific">Macrostomum lignano</name>
    <dbReference type="NCBI Taxonomy" id="282301"/>
    <lineage>
        <taxon>Eukaryota</taxon>
        <taxon>Metazoa</taxon>
        <taxon>Spiralia</taxon>
        <taxon>Lophotrochozoa</taxon>
        <taxon>Platyhelminthes</taxon>
        <taxon>Rhabditophora</taxon>
        <taxon>Macrostomorpha</taxon>
        <taxon>Macrostomida</taxon>
        <taxon>Macrostomidae</taxon>
        <taxon>Macrostomum</taxon>
    </lineage>
</organism>
<keyword evidence="2" id="KW-1185">Reference proteome</keyword>
<dbReference type="SUPFAM" id="SSF56112">
    <property type="entry name" value="Protein kinase-like (PK-like)"/>
    <property type="match status" value="1"/>
</dbReference>
<comment type="caution">
    <text evidence="1">The sequence shown here is derived from an EMBL/GenBank/DDBJ whole genome shotgun (WGS) entry which is preliminary data.</text>
</comment>
<dbReference type="AlphaFoldDB" id="A0A267DKR2"/>
<dbReference type="GO" id="GO:0004672">
    <property type="term" value="F:protein kinase activity"/>
    <property type="evidence" value="ECO:0007669"/>
    <property type="project" value="InterPro"/>
</dbReference>
<dbReference type="InterPro" id="IPR008266">
    <property type="entry name" value="Tyr_kinase_AS"/>
</dbReference>
<proteinExistence type="predicted"/>
<name>A0A267DKR2_9PLAT</name>
<dbReference type="Proteomes" id="UP000215902">
    <property type="component" value="Unassembled WGS sequence"/>
</dbReference>
<dbReference type="EMBL" id="NIVC01003936">
    <property type="protein sequence ID" value="PAA49244.1"/>
    <property type="molecule type" value="Genomic_DNA"/>
</dbReference>
<accession>A0A267DKR2</accession>
<dbReference type="PANTHER" id="PTHR11909">
    <property type="entry name" value="CASEIN KINASE-RELATED"/>
    <property type="match status" value="1"/>
</dbReference>
<dbReference type="InterPro" id="IPR011009">
    <property type="entry name" value="Kinase-like_dom_sf"/>
</dbReference>
<reference evidence="1 2" key="1">
    <citation type="submission" date="2017-06" db="EMBL/GenBank/DDBJ databases">
        <title>A platform for efficient transgenesis in Macrostomum lignano, a flatworm model organism for stem cell research.</title>
        <authorList>
            <person name="Berezikov E."/>
        </authorList>
    </citation>
    <scope>NUCLEOTIDE SEQUENCE [LARGE SCALE GENOMIC DNA]</scope>
    <source>
        <strain evidence="1">DV1</strain>
        <tissue evidence="1">Whole organism</tissue>
    </source>
</reference>
<dbReference type="InterPro" id="IPR050235">
    <property type="entry name" value="CK1_Ser-Thr_kinase"/>
</dbReference>
<protein>
    <recommendedName>
        <fullName evidence="3">Protein kinase domain-containing protein</fullName>
    </recommendedName>
</protein>
<dbReference type="PROSITE" id="PS00109">
    <property type="entry name" value="PROTEIN_KINASE_TYR"/>
    <property type="match status" value="1"/>
</dbReference>
<evidence type="ECO:0008006" key="3">
    <source>
        <dbReference type="Google" id="ProtNLM"/>
    </source>
</evidence>
<gene>
    <name evidence="1" type="ORF">BOX15_Mlig010441g3</name>
</gene>
<evidence type="ECO:0000313" key="2">
    <source>
        <dbReference type="Proteomes" id="UP000215902"/>
    </source>
</evidence>
<evidence type="ECO:0000313" key="1">
    <source>
        <dbReference type="EMBL" id="PAA49244.1"/>
    </source>
</evidence>
<dbReference type="Gene3D" id="1.10.510.10">
    <property type="entry name" value="Transferase(Phosphotransferase) domain 1"/>
    <property type="match status" value="1"/>
</dbReference>
<dbReference type="OrthoDB" id="6139845at2759"/>